<sequence length="207" mass="22238">MMLVALLVWRGECRSSLTQTSWPNKEQTEDILDLGQEISLPFPRGPAPSRPAGIAGTIMKAGVNASVQGWEDPTPASAASSSSSSSSSSSASSAPPSPPPLQLLSSPKGTLLPVHERREQCSLNCRIVLSGGGVKLSRRRCHRHTPSPAKWCRVGCSETHVPMLSSGVGSCFQGFRIRFRLTRRLATFAPTRRRCHVATDAAHKIVT</sequence>
<name>A0AAW0U271_SCYPA</name>
<keyword evidence="4" id="KW-1185">Reference proteome</keyword>
<dbReference type="EMBL" id="JARAKH010000021">
    <property type="protein sequence ID" value="KAK8392872.1"/>
    <property type="molecule type" value="Genomic_DNA"/>
</dbReference>
<protein>
    <submittedName>
        <fullName evidence="3">Uncharacterized protein</fullName>
    </submittedName>
</protein>
<gene>
    <name evidence="3" type="ORF">O3P69_013122</name>
</gene>
<dbReference type="Proteomes" id="UP001487740">
    <property type="component" value="Unassembled WGS sequence"/>
</dbReference>
<evidence type="ECO:0000313" key="3">
    <source>
        <dbReference type="EMBL" id="KAK8392872.1"/>
    </source>
</evidence>
<accession>A0AAW0U271</accession>
<feature type="compositionally biased region" description="Low complexity" evidence="1">
    <location>
        <begin position="75"/>
        <end position="94"/>
    </location>
</feature>
<organism evidence="3 4">
    <name type="scientific">Scylla paramamosain</name>
    <name type="common">Mud crab</name>
    <dbReference type="NCBI Taxonomy" id="85552"/>
    <lineage>
        <taxon>Eukaryota</taxon>
        <taxon>Metazoa</taxon>
        <taxon>Ecdysozoa</taxon>
        <taxon>Arthropoda</taxon>
        <taxon>Crustacea</taxon>
        <taxon>Multicrustacea</taxon>
        <taxon>Malacostraca</taxon>
        <taxon>Eumalacostraca</taxon>
        <taxon>Eucarida</taxon>
        <taxon>Decapoda</taxon>
        <taxon>Pleocyemata</taxon>
        <taxon>Brachyura</taxon>
        <taxon>Eubrachyura</taxon>
        <taxon>Portunoidea</taxon>
        <taxon>Portunidae</taxon>
        <taxon>Portuninae</taxon>
        <taxon>Scylla</taxon>
    </lineage>
</organism>
<comment type="caution">
    <text evidence="3">The sequence shown here is derived from an EMBL/GenBank/DDBJ whole genome shotgun (WGS) entry which is preliminary data.</text>
</comment>
<feature type="region of interest" description="Disordered" evidence="1">
    <location>
        <begin position="68"/>
        <end position="107"/>
    </location>
</feature>
<proteinExistence type="predicted"/>
<keyword evidence="2" id="KW-0732">Signal</keyword>
<reference evidence="3 4" key="1">
    <citation type="submission" date="2023-03" db="EMBL/GenBank/DDBJ databases">
        <title>High-quality genome of Scylla paramamosain provides insights in environmental adaptation.</title>
        <authorList>
            <person name="Zhang L."/>
        </authorList>
    </citation>
    <scope>NUCLEOTIDE SEQUENCE [LARGE SCALE GENOMIC DNA]</scope>
    <source>
        <strain evidence="3">LZ_2023a</strain>
        <tissue evidence="3">Muscle</tissue>
    </source>
</reference>
<evidence type="ECO:0000313" key="4">
    <source>
        <dbReference type="Proteomes" id="UP001487740"/>
    </source>
</evidence>
<feature type="signal peptide" evidence="2">
    <location>
        <begin position="1"/>
        <end position="15"/>
    </location>
</feature>
<dbReference type="AlphaFoldDB" id="A0AAW0U271"/>
<evidence type="ECO:0000256" key="2">
    <source>
        <dbReference type="SAM" id="SignalP"/>
    </source>
</evidence>
<evidence type="ECO:0000256" key="1">
    <source>
        <dbReference type="SAM" id="MobiDB-lite"/>
    </source>
</evidence>
<feature type="chain" id="PRO_5043351210" evidence="2">
    <location>
        <begin position="16"/>
        <end position="207"/>
    </location>
</feature>